<accession>A0A285PLB7</accession>
<dbReference type="OrthoDB" id="230260at2"/>
<dbReference type="AlphaFoldDB" id="A0A285PLB7"/>
<feature type="coiled-coil region" evidence="6">
    <location>
        <begin position="341"/>
        <end position="368"/>
    </location>
</feature>
<dbReference type="Pfam" id="PF13807">
    <property type="entry name" value="GNVR"/>
    <property type="match status" value="1"/>
</dbReference>
<evidence type="ECO:0000256" key="4">
    <source>
        <dbReference type="ARBA" id="ARBA00022989"/>
    </source>
</evidence>
<evidence type="ECO:0000259" key="10">
    <source>
        <dbReference type="Pfam" id="PF13807"/>
    </source>
</evidence>
<feature type="domain" description="Polysaccharide chain length determinant N-terminal" evidence="9">
    <location>
        <begin position="44"/>
        <end position="127"/>
    </location>
</feature>
<dbReference type="PANTHER" id="PTHR32309">
    <property type="entry name" value="TYROSINE-PROTEIN KINASE"/>
    <property type="match status" value="1"/>
</dbReference>
<protein>
    <submittedName>
        <fullName evidence="11">Uncharacterized protein involved in exopolysaccharide biosynthesis</fullName>
    </submittedName>
</protein>
<dbReference type="GO" id="GO:0005886">
    <property type="term" value="C:plasma membrane"/>
    <property type="evidence" value="ECO:0007669"/>
    <property type="project" value="UniProtKB-SubCell"/>
</dbReference>
<evidence type="ECO:0000256" key="6">
    <source>
        <dbReference type="SAM" id="Coils"/>
    </source>
</evidence>
<keyword evidence="6" id="KW-0175">Coiled coil</keyword>
<feature type="domain" description="Tyrosine-protein kinase G-rich" evidence="10">
    <location>
        <begin position="378"/>
        <end position="453"/>
    </location>
</feature>
<evidence type="ECO:0000256" key="7">
    <source>
        <dbReference type="SAM" id="MobiDB-lite"/>
    </source>
</evidence>
<feature type="transmembrane region" description="Helical" evidence="8">
    <location>
        <begin position="51"/>
        <end position="72"/>
    </location>
</feature>
<feature type="coiled-coil region" evidence="6">
    <location>
        <begin position="254"/>
        <end position="311"/>
    </location>
</feature>
<dbReference type="Pfam" id="PF02706">
    <property type="entry name" value="Wzz"/>
    <property type="match status" value="1"/>
</dbReference>
<dbReference type="RefSeq" id="WP_097155025.1">
    <property type="nucleotide sequence ID" value="NZ_OBEL01000005.1"/>
</dbReference>
<proteinExistence type="predicted"/>
<evidence type="ECO:0000313" key="11">
    <source>
        <dbReference type="EMBL" id="SNZ20661.1"/>
    </source>
</evidence>
<evidence type="ECO:0000256" key="5">
    <source>
        <dbReference type="ARBA" id="ARBA00023136"/>
    </source>
</evidence>
<evidence type="ECO:0000256" key="1">
    <source>
        <dbReference type="ARBA" id="ARBA00004651"/>
    </source>
</evidence>
<keyword evidence="12" id="KW-1185">Reference proteome</keyword>
<feature type="region of interest" description="Disordered" evidence="7">
    <location>
        <begin position="467"/>
        <end position="511"/>
    </location>
</feature>
<dbReference type="InterPro" id="IPR032807">
    <property type="entry name" value="GNVR"/>
</dbReference>
<organism evidence="11 12">
    <name type="scientific">Cohaesibacter gelatinilyticus</name>
    <dbReference type="NCBI Taxonomy" id="372072"/>
    <lineage>
        <taxon>Bacteria</taxon>
        <taxon>Pseudomonadati</taxon>
        <taxon>Pseudomonadota</taxon>
        <taxon>Alphaproteobacteria</taxon>
        <taxon>Hyphomicrobiales</taxon>
        <taxon>Cohaesibacteraceae</taxon>
    </lineage>
</organism>
<dbReference type="InterPro" id="IPR003856">
    <property type="entry name" value="LPS_length_determ_N"/>
</dbReference>
<feature type="compositionally biased region" description="Basic and acidic residues" evidence="7">
    <location>
        <begin position="489"/>
        <end position="506"/>
    </location>
</feature>
<name>A0A285PLB7_9HYPH</name>
<feature type="compositionally biased region" description="Basic residues" evidence="7">
    <location>
        <begin position="473"/>
        <end position="487"/>
    </location>
</feature>
<dbReference type="PANTHER" id="PTHR32309:SF13">
    <property type="entry name" value="FERRIC ENTEROBACTIN TRANSPORT PROTEIN FEPE"/>
    <property type="match status" value="1"/>
</dbReference>
<dbReference type="Proteomes" id="UP000219439">
    <property type="component" value="Unassembled WGS sequence"/>
</dbReference>
<evidence type="ECO:0000313" key="12">
    <source>
        <dbReference type="Proteomes" id="UP000219439"/>
    </source>
</evidence>
<gene>
    <name evidence="11" type="ORF">SAMN06265368_3771</name>
</gene>
<reference evidence="11 12" key="1">
    <citation type="submission" date="2017-09" db="EMBL/GenBank/DDBJ databases">
        <authorList>
            <person name="Ehlers B."/>
            <person name="Leendertz F.H."/>
        </authorList>
    </citation>
    <scope>NUCLEOTIDE SEQUENCE [LARGE SCALE GENOMIC DNA]</scope>
    <source>
        <strain evidence="11 12">DSM 18289</strain>
    </source>
</reference>
<evidence type="ECO:0000256" key="2">
    <source>
        <dbReference type="ARBA" id="ARBA00022475"/>
    </source>
</evidence>
<dbReference type="InterPro" id="IPR050445">
    <property type="entry name" value="Bact_polysacc_biosynth/exp"/>
</dbReference>
<dbReference type="EMBL" id="OBEL01000005">
    <property type="protein sequence ID" value="SNZ20661.1"/>
    <property type="molecule type" value="Genomic_DNA"/>
</dbReference>
<keyword evidence="5 8" id="KW-0472">Membrane</keyword>
<sequence>MRNRGHGQCGLDWQPEQAEHEAAALQQGEPSDTWTGLIHPRAMLAFFTRRFTTILLVASLVFGLGLAVYMVLPGKYSSQALVLVDPRQPRVTLTEDVLPGIGGDAAALTSLVQIMKSDGFLAKAVNALDLSSDPDYASAASEKALIDSFRKNMSASRQGATYIVEVNVSSKDPQKAARYANGLAELFINEINDNRLDASTEAAEWLSQRLTLLRTNLKKSEDAVASYQAKAGIVDTGNQSTLDNQQLTSLVTQLSNATTEVEDTKARFDQAKRDGVPASSSSGQGDQFLNLNQLLQEQSRLRRQAAELNQTLGARHPRIMANKEQQRIIAGQVQSEKRRLVQQAGQAYKAAKAKRASVQRQLADARSRAIRQNKQSVELVNLQREAKANRDLYEQFLARYKVTDEQSRLQSDEAKIASAATVPLKSNKPSIKLVIPILAVLGGILGLITALILEAFSTPSSARAASMTAAASGRRRSAQATKKRARHSSIPEKEMEGEEEWPHEGEQDQEMTMARWAEQREQRHPLVNKSLSPRRRAAIERQIAEKNAQKKQRMRTVNQRYADHEFHVGSDQFIETTDEFDGMDSVYSLGEQPEHSSYQPRVYQRMQDEPNHPSLRNLGRSQRRNIGPQSHMRSVSDAEFGALNSHHEAYGENVHSLYPSGPYESDDGILFGIPQDIYGKLRSHGRMEDSTIRNLADNVLRRNIELSALLKDNFNHIDSFLRSSESQAFRSVLLASFSSERAQDLVADVLRDYAIQSGQRPVLVTLSEAPDRKQQGIAGVQEDDPWSGLQEYDDHDVIHFTVGPVHSFAHEDMHWSIHALESEQFAHLMQICEQRYGLVIVVAPTDLPQEEVDDMVDLFDAVIAVLDQTLLDHQDLSEWQDWAMDADGALVLDRV</sequence>
<comment type="subcellular location">
    <subcellularLocation>
        <location evidence="1">Cell membrane</location>
        <topology evidence="1">Multi-pass membrane protein</topology>
    </subcellularLocation>
</comment>
<evidence type="ECO:0000256" key="8">
    <source>
        <dbReference type="SAM" id="Phobius"/>
    </source>
</evidence>
<feature type="region of interest" description="Disordered" evidence="7">
    <location>
        <begin position="610"/>
        <end position="633"/>
    </location>
</feature>
<evidence type="ECO:0000259" key="9">
    <source>
        <dbReference type="Pfam" id="PF02706"/>
    </source>
</evidence>
<dbReference type="GO" id="GO:0004713">
    <property type="term" value="F:protein tyrosine kinase activity"/>
    <property type="evidence" value="ECO:0007669"/>
    <property type="project" value="TreeGrafter"/>
</dbReference>
<evidence type="ECO:0000256" key="3">
    <source>
        <dbReference type="ARBA" id="ARBA00022692"/>
    </source>
</evidence>
<keyword evidence="4 8" id="KW-1133">Transmembrane helix</keyword>
<keyword evidence="3 8" id="KW-0812">Transmembrane</keyword>
<keyword evidence="2" id="KW-1003">Cell membrane</keyword>